<dbReference type="InterPro" id="IPR025669">
    <property type="entry name" value="AAA_dom"/>
</dbReference>
<dbReference type="AlphaFoldDB" id="A0A120KM20"/>
<accession>A0A120KM20</accession>
<proteinExistence type="predicted"/>
<dbReference type="CDD" id="cd02042">
    <property type="entry name" value="ParAB_family"/>
    <property type="match status" value="1"/>
</dbReference>
<dbReference type="Proteomes" id="UP000069241">
    <property type="component" value="Chromosome"/>
</dbReference>
<dbReference type="InterPro" id="IPR027417">
    <property type="entry name" value="P-loop_NTPase"/>
</dbReference>
<gene>
    <name evidence="2" type="ORF">AXF13_08135</name>
</gene>
<dbReference type="Gene3D" id="3.40.50.300">
    <property type="entry name" value="P-loop containing nucleotide triphosphate hydrolases"/>
    <property type="match status" value="1"/>
</dbReference>
<dbReference type="PANTHER" id="PTHR13696:SF52">
    <property type="entry name" value="PARA FAMILY PROTEIN CT_582"/>
    <property type="match status" value="1"/>
</dbReference>
<evidence type="ECO:0000259" key="1">
    <source>
        <dbReference type="Pfam" id="PF13614"/>
    </source>
</evidence>
<evidence type="ECO:0000313" key="2">
    <source>
        <dbReference type="EMBL" id="AMD90091.1"/>
    </source>
</evidence>
<reference evidence="3" key="1">
    <citation type="submission" date="2016-02" db="EMBL/GenBank/DDBJ databases">
        <authorList>
            <person name="Holder M.E."/>
            <person name="Ajami N.J."/>
            <person name="Petrosino J.F."/>
        </authorList>
    </citation>
    <scope>NUCLEOTIDE SEQUENCE [LARGE SCALE GENOMIC DNA]</scope>
    <source>
        <strain evidence="3">CCUG 45958</strain>
    </source>
</reference>
<feature type="domain" description="AAA" evidence="1">
    <location>
        <begin position="1"/>
        <end position="171"/>
    </location>
</feature>
<dbReference type="InterPro" id="IPR050678">
    <property type="entry name" value="DNA_Partitioning_ATPase"/>
</dbReference>
<dbReference type="Pfam" id="PF13614">
    <property type="entry name" value="AAA_31"/>
    <property type="match status" value="1"/>
</dbReference>
<dbReference type="SUPFAM" id="SSF52540">
    <property type="entry name" value="P-loop containing nucleoside triphosphate hydrolases"/>
    <property type="match status" value="1"/>
</dbReference>
<keyword evidence="3" id="KW-1185">Reference proteome</keyword>
<evidence type="ECO:0000313" key="3">
    <source>
        <dbReference type="Proteomes" id="UP000069241"/>
    </source>
</evidence>
<dbReference type="KEGG" id="dfi:AXF13_08135"/>
<organism evidence="2 3">
    <name type="scientific">Desulfovibrio fairfieldensis</name>
    <dbReference type="NCBI Taxonomy" id="44742"/>
    <lineage>
        <taxon>Bacteria</taxon>
        <taxon>Pseudomonadati</taxon>
        <taxon>Thermodesulfobacteriota</taxon>
        <taxon>Desulfovibrionia</taxon>
        <taxon>Desulfovibrionales</taxon>
        <taxon>Desulfovibrionaceae</taxon>
        <taxon>Desulfovibrio</taxon>
    </lineage>
</organism>
<name>A0A120KM20_9BACT</name>
<protein>
    <recommendedName>
        <fullName evidence="1">AAA domain-containing protein</fullName>
    </recommendedName>
</protein>
<sequence length="248" mass="27513">MRKMAICLSKGGVGKTTTATTLAYGLGQRNKSVLLVDCDTQGQAGFFMGAKPGRGLAEVLLGEARIGDCLLEAKPNVMLLAGGRRLADATLHISKRTMGIERALLEVLQEVEGHYDYVLLDMAPGWDLLSVNALMYVQEILAPVELQMASMESLGQFFKRVADVKKYNSQLHTRYIVPTMWDRRSSESRSIYEQLRAQFPQAICEPIRASVKFFEATSKGMTIFEYAPKTPGADDYGKLVNRVSQEHI</sequence>
<dbReference type="STRING" id="44742.AXF13_08135"/>
<dbReference type="PANTHER" id="PTHR13696">
    <property type="entry name" value="P-LOOP CONTAINING NUCLEOSIDE TRIPHOSPHATE HYDROLASE"/>
    <property type="match status" value="1"/>
</dbReference>
<dbReference type="EMBL" id="CP014229">
    <property type="protein sequence ID" value="AMD90091.1"/>
    <property type="molecule type" value="Genomic_DNA"/>
</dbReference>
<dbReference type="RefSeq" id="WP_062252457.1">
    <property type="nucleotide sequence ID" value="NZ_CP014229.1"/>
</dbReference>